<dbReference type="AlphaFoldDB" id="A0AAN9FTM3"/>
<keyword evidence="2" id="KW-1185">Reference proteome</keyword>
<evidence type="ECO:0000313" key="2">
    <source>
        <dbReference type="Proteomes" id="UP001381693"/>
    </source>
</evidence>
<feature type="non-terminal residue" evidence="1">
    <location>
        <position position="118"/>
    </location>
</feature>
<dbReference type="Proteomes" id="UP001381693">
    <property type="component" value="Unassembled WGS sequence"/>
</dbReference>
<gene>
    <name evidence="1" type="ORF">SK128_002125</name>
</gene>
<comment type="caution">
    <text evidence="1">The sequence shown here is derived from an EMBL/GenBank/DDBJ whole genome shotgun (WGS) entry which is preliminary data.</text>
</comment>
<evidence type="ECO:0000313" key="1">
    <source>
        <dbReference type="EMBL" id="KAK7086326.1"/>
    </source>
</evidence>
<organism evidence="1 2">
    <name type="scientific">Halocaridina rubra</name>
    <name type="common">Hawaiian red shrimp</name>
    <dbReference type="NCBI Taxonomy" id="373956"/>
    <lineage>
        <taxon>Eukaryota</taxon>
        <taxon>Metazoa</taxon>
        <taxon>Ecdysozoa</taxon>
        <taxon>Arthropoda</taxon>
        <taxon>Crustacea</taxon>
        <taxon>Multicrustacea</taxon>
        <taxon>Malacostraca</taxon>
        <taxon>Eumalacostraca</taxon>
        <taxon>Eucarida</taxon>
        <taxon>Decapoda</taxon>
        <taxon>Pleocyemata</taxon>
        <taxon>Caridea</taxon>
        <taxon>Atyoidea</taxon>
        <taxon>Atyidae</taxon>
        <taxon>Halocaridina</taxon>
    </lineage>
</organism>
<name>A0AAN9FTM3_HALRR</name>
<protein>
    <submittedName>
        <fullName evidence="1">Uncharacterized protein</fullName>
    </submittedName>
</protein>
<dbReference type="EMBL" id="JAXCGZ010000245">
    <property type="protein sequence ID" value="KAK7086326.1"/>
    <property type="molecule type" value="Genomic_DNA"/>
</dbReference>
<sequence>MFPSDIIGDETNPEGIVILPYGVLGKGYVQKENLEDGKRFAFLMGIHVPDPVELVYQPCDTLLKRHIEFLIGIHVTNTVELVYKPFNTLVKRHIEFLIEIRVTSMVELVYQPYNTLVE</sequence>
<proteinExistence type="predicted"/>
<reference evidence="1 2" key="1">
    <citation type="submission" date="2023-11" db="EMBL/GenBank/DDBJ databases">
        <title>Halocaridina rubra genome assembly.</title>
        <authorList>
            <person name="Smith C."/>
        </authorList>
    </citation>
    <scope>NUCLEOTIDE SEQUENCE [LARGE SCALE GENOMIC DNA]</scope>
    <source>
        <strain evidence="1">EP-1</strain>
        <tissue evidence="1">Whole</tissue>
    </source>
</reference>
<accession>A0AAN9FTM3</accession>